<proteinExistence type="predicted"/>
<comment type="caution">
    <text evidence="5">The sequence shown here is derived from an EMBL/GenBank/DDBJ whole genome shotgun (WGS) entry which is preliminary data.</text>
</comment>
<evidence type="ECO:0000256" key="3">
    <source>
        <dbReference type="PROSITE-ProRule" id="PRU00221"/>
    </source>
</evidence>
<feature type="domain" description="F-box" evidence="4">
    <location>
        <begin position="37"/>
        <end position="77"/>
    </location>
</feature>
<dbReference type="Gene3D" id="1.20.1280.50">
    <property type="match status" value="1"/>
</dbReference>
<dbReference type="Gene3D" id="2.130.10.10">
    <property type="entry name" value="YVTN repeat-like/Quinoprotein amine dehydrogenase"/>
    <property type="match status" value="1"/>
</dbReference>
<dbReference type="InterPro" id="IPR036322">
    <property type="entry name" value="WD40_repeat_dom_sf"/>
</dbReference>
<gene>
    <name evidence="5" type="ORF">EVG20_g7010</name>
</gene>
<dbReference type="AlphaFoldDB" id="A0A4Y9YG81"/>
<organism evidence="5 6">
    <name type="scientific">Dentipellis fragilis</name>
    <dbReference type="NCBI Taxonomy" id="205917"/>
    <lineage>
        <taxon>Eukaryota</taxon>
        <taxon>Fungi</taxon>
        <taxon>Dikarya</taxon>
        <taxon>Basidiomycota</taxon>
        <taxon>Agaricomycotina</taxon>
        <taxon>Agaricomycetes</taxon>
        <taxon>Russulales</taxon>
        <taxon>Hericiaceae</taxon>
        <taxon>Dentipellis</taxon>
    </lineage>
</organism>
<dbReference type="SUPFAM" id="SSF50978">
    <property type="entry name" value="WD40 repeat-like"/>
    <property type="match status" value="1"/>
</dbReference>
<dbReference type="Pfam" id="PF25499">
    <property type="entry name" value="Beta-prop_pof12"/>
    <property type="match status" value="1"/>
</dbReference>
<keyword evidence="2" id="KW-0677">Repeat</keyword>
<dbReference type="Pfam" id="PF12937">
    <property type="entry name" value="F-box-like"/>
    <property type="match status" value="1"/>
</dbReference>
<dbReference type="InterPro" id="IPR019775">
    <property type="entry name" value="WD40_repeat_CS"/>
</dbReference>
<dbReference type="OrthoDB" id="3219396at2759"/>
<dbReference type="InterPro" id="IPR001680">
    <property type="entry name" value="WD40_rpt"/>
</dbReference>
<reference evidence="5 6" key="1">
    <citation type="submission" date="2019-02" db="EMBL/GenBank/DDBJ databases">
        <title>Genome sequencing of the rare red list fungi Dentipellis fragilis.</title>
        <authorList>
            <person name="Buettner E."/>
            <person name="Kellner H."/>
        </authorList>
    </citation>
    <scope>NUCLEOTIDE SEQUENCE [LARGE SCALE GENOMIC DNA]</scope>
    <source>
        <strain evidence="5 6">DSM 105465</strain>
    </source>
</reference>
<evidence type="ECO:0000256" key="2">
    <source>
        <dbReference type="ARBA" id="ARBA00022737"/>
    </source>
</evidence>
<dbReference type="Proteomes" id="UP000298327">
    <property type="component" value="Unassembled WGS sequence"/>
</dbReference>
<accession>A0A4Y9YG81</accession>
<dbReference type="PROSITE" id="PS00678">
    <property type="entry name" value="WD_REPEATS_1"/>
    <property type="match status" value="1"/>
</dbReference>
<dbReference type="PROSITE" id="PS50082">
    <property type="entry name" value="WD_REPEATS_2"/>
    <property type="match status" value="1"/>
</dbReference>
<name>A0A4Y9YG81_9AGAM</name>
<dbReference type="STRING" id="205917.A0A4Y9YG81"/>
<protein>
    <recommendedName>
        <fullName evidence="4">F-box domain-containing protein</fullName>
    </recommendedName>
</protein>
<keyword evidence="1 3" id="KW-0853">WD repeat</keyword>
<feature type="repeat" description="WD" evidence="3">
    <location>
        <begin position="470"/>
        <end position="509"/>
    </location>
</feature>
<evidence type="ECO:0000256" key="1">
    <source>
        <dbReference type="ARBA" id="ARBA00022574"/>
    </source>
</evidence>
<evidence type="ECO:0000259" key="4">
    <source>
        <dbReference type="SMART" id="SM00256"/>
    </source>
</evidence>
<dbReference type="EMBL" id="SEOQ01000504">
    <property type="protein sequence ID" value="TFY61546.1"/>
    <property type="molecule type" value="Genomic_DNA"/>
</dbReference>
<evidence type="ECO:0000313" key="6">
    <source>
        <dbReference type="Proteomes" id="UP000298327"/>
    </source>
</evidence>
<dbReference type="InterPro" id="IPR036047">
    <property type="entry name" value="F-box-like_dom_sf"/>
</dbReference>
<dbReference type="InterPro" id="IPR015943">
    <property type="entry name" value="WD40/YVTN_repeat-like_dom_sf"/>
</dbReference>
<dbReference type="SUPFAM" id="SSF81383">
    <property type="entry name" value="F-box domain"/>
    <property type="match status" value="1"/>
</dbReference>
<sequence length="558" mass="61408">MSKRPLSPATLPPSKRVHISWDGAHESTPRRTFDTLLYDELVLHIFSYLPWEDLCAVQATNRNWFRLSADNQLWKSLYLTEYGRSRLRGGRGFVGRTDGREVKPLPGRAHSDEVKNWKAMFRISTNWRTGRCDISKVEDDMQALAQTGNADIQTMNGAEQQLAGKTHMLLTGHFTIIASSQPSISPAITFISPTSHTTTIHAKCLRVQRPIQITALAVDQSPPSTSFTRIAVCLSNGELQVFEQHGVHLQTSSRKHYYIPPARTPRTTPILQVAYHHPVLATLSEKFHLSIYDVSSESMKLTHCLTSFTCFPPASMVLSSPEPSTHRLVLTYASPVYPKHWSVGVTEVILNSAPSSLHSTSSDPASAIRLISTRSTRAFDLPPGWLDTAKLAVLHEQWGRKVFEVAGTQTDGRWVILAPSDSVAPNTPSTSTTGILSPFSSMPLQLYRISFPSATANSSATPKLTFVRNLHGHTGPTAALALADGRCVSVGHDGSIWVWDLEAGTGAEVAPARDEEDEDSIESMEERWALAAKATVVFDERRIINAGVGGVVVRNFDI</sequence>
<keyword evidence="6" id="KW-1185">Reference proteome</keyword>
<dbReference type="SMART" id="SM00256">
    <property type="entry name" value="FBOX"/>
    <property type="match status" value="1"/>
</dbReference>
<evidence type="ECO:0000313" key="5">
    <source>
        <dbReference type="EMBL" id="TFY61546.1"/>
    </source>
</evidence>
<dbReference type="InterPro" id="IPR001810">
    <property type="entry name" value="F-box_dom"/>
</dbReference>